<dbReference type="Pfam" id="PF02872">
    <property type="entry name" value="5_nucleotid_C"/>
    <property type="match status" value="1"/>
</dbReference>
<dbReference type="InterPro" id="IPR036907">
    <property type="entry name" value="5'-Nucleotdase_C_sf"/>
</dbReference>
<dbReference type="GO" id="GO:0008253">
    <property type="term" value="F:5'-nucleotidase activity"/>
    <property type="evidence" value="ECO:0007669"/>
    <property type="project" value="UniProtKB-EC"/>
</dbReference>
<evidence type="ECO:0000259" key="3">
    <source>
        <dbReference type="Pfam" id="PF00149"/>
    </source>
</evidence>
<evidence type="ECO:0000259" key="4">
    <source>
        <dbReference type="Pfam" id="PF02872"/>
    </source>
</evidence>
<dbReference type="GO" id="GO:0030288">
    <property type="term" value="C:outer membrane-bounded periplasmic space"/>
    <property type="evidence" value="ECO:0007669"/>
    <property type="project" value="TreeGrafter"/>
</dbReference>
<dbReference type="SUPFAM" id="SSF56300">
    <property type="entry name" value="Metallo-dependent phosphatases"/>
    <property type="match status" value="1"/>
</dbReference>
<keyword evidence="2" id="KW-0547">Nucleotide-binding</keyword>
<keyword evidence="6" id="KW-1185">Reference proteome</keyword>
<dbReference type="Gene3D" id="3.60.21.10">
    <property type="match status" value="1"/>
</dbReference>
<evidence type="ECO:0000313" key="5">
    <source>
        <dbReference type="EMBL" id="MBB5866802.1"/>
    </source>
</evidence>
<dbReference type="PROSITE" id="PS00786">
    <property type="entry name" value="5_NUCLEOTIDASE_2"/>
    <property type="match status" value="1"/>
</dbReference>
<feature type="signal peptide" evidence="2">
    <location>
        <begin position="1"/>
        <end position="30"/>
    </location>
</feature>
<dbReference type="InterPro" id="IPR006179">
    <property type="entry name" value="5_nucleotidase/apyrase"/>
</dbReference>
<evidence type="ECO:0000313" key="6">
    <source>
        <dbReference type="Proteomes" id="UP000587527"/>
    </source>
</evidence>
<dbReference type="InterPro" id="IPR006146">
    <property type="entry name" value="5'-Nucleotdase_CS"/>
</dbReference>
<dbReference type="GO" id="GO:0008768">
    <property type="term" value="F:UDP-sugar diphosphatase activity"/>
    <property type="evidence" value="ECO:0007669"/>
    <property type="project" value="TreeGrafter"/>
</dbReference>
<gene>
    <name evidence="5" type="ORF">F4553_000181</name>
</gene>
<dbReference type="EC" id="3.1.3.5" evidence="5"/>
<dbReference type="PRINTS" id="PR01607">
    <property type="entry name" value="APYRASEFAMLY"/>
</dbReference>
<dbReference type="InterPro" id="IPR029052">
    <property type="entry name" value="Metallo-depent_PP-like"/>
</dbReference>
<evidence type="ECO:0000256" key="1">
    <source>
        <dbReference type="ARBA" id="ARBA00022729"/>
    </source>
</evidence>
<evidence type="ECO:0000256" key="2">
    <source>
        <dbReference type="RuleBase" id="RU362119"/>
    </source>
</evidence>
<feature type="domain" description="5'-Nucleotidase C-terminal" evidence="4">
    <location>
        <begin position="380"/>
        <end position="544"/>
    </location>
</feature>
<dbReference type="RefSeq" id="WP_221469640.1">
    <property type="nucleotide sequence ID" value="NZ_JACHMN010000001.1"/>
</dbReference>
<dbReference type="EMBL" id="JACHMN010000001">
    <property type="protein sequence ID" value="MBB5866802.1"/>
    <property type="molecule type" value="Genomic_DNA"/>
</dbReference>
<dbReference type="PANTHER" id="PTHR11575:SF24">
    <property type="entry name" value="5'-NUCLEOTIDASE"/>
    <property type="match status" value="1"/>
</dbReference>
<comment type="caution">
    <text evidence="5">The sequence shown here is derived from an EMBL/GenBank/DDBJ whole genome shotgun (WGS) entry which is preliminary data.</text>
</comment>
<dbReference type="Proteomes" id="UP000587527">
    <property type="component" value="Unassembled WGS sequence"/>
</dbReference>
<dbReference type="AlphaFoldDB" id="A0A841BJ47"/>
<dbReference type="GO" id="GO:0046872">
    <property type="term" value="F:metal ion binding"/>
    <property type="evidence" value="ECO:0007669"/>
    <property type="project" value="InterPro"/>
</dbReference>
<proteinExistence type="inferred from homology"/>
<dbReference type="Gene3D" id="3.90.780.10">
    <property type="entry name" value="5'-Nucleotidase, C-terminal domain"/>
    <property type="match status" value="1"/>
</dbReference>
<accession>A0A841BJ47</accession>
<dbReference type="InterPro" id="IPR004843">
    <property type="entry name" value="Calcineurin-like_PHP"/>
</dbReference>
<keyword evidence="2 5" id="KW-0378">Hydrolase</keyword>
<name>A0A841BJ47_9ACTN</name>
<protein>
    <submittedName>
        <fullName evidence="5">5'-nucleotidase</fullName>
        <ecNumber evidence="5">3.1.3.5</ecNumber>
    </submittedName>
</protein>
<reference evidence="5 6" key="1">
    <citation type="submission" date="2020-08" db="EMBL/GenBank/DDBJ databases">
        <title>Sequencing the genomes of 1000 actinobacteria strains.</title>
        <authorList>
            <person name="Klenk H.-P."/>
        </authorList>
    </citation>
    <scope>NUCLEOTIDE SEQUENCE [LARGE SCALE GENOMIC DNA]</scope>
    <source>
        <strain evidence="5 6">DSM 45362</strain>
    </source>
</reference>
<organism evidence="5 6">
    <name type="scientific">Allocatelliglobosispora scoriae</name>
    <dbReference type="NCBI Taxonomy" id="643052"/>
    <lineage>
        <taxon>Bacteria</taxon>
        <taxon>Bacillati</taxon>
        <taxon>Actinomycetota</taxon>
        <taxon>Actinomycetes</taxon>
        <taxon>Micromonosporales</taxon>
        <taxon>Micromonosporaceae</taxon>
        <taxon>Allocatelliglobosispora</taxon>
    </lineage>
</organism>
<dbReference type="Pfam" id="PF00149">
    <property type="entry name" value="Metallophos"/>
    <property type="match status" value="1"/>
</dbReference>
<dbReference type="GO" id="GO:0009166">
    <property type="term" value="P:nucleotide catabolic process"/>
    <property type="evidence" value="ECO:0007669"/>
    <property type="project" value="InterPro"/>
</dbReference>
<sequence length="587" mass="62014">MIFSRMNRPLLATGAALVAFAVLQPASASAAPNWRTAVQILAVNDLHGNLDAVPGAAGSVIKTDAAGNQVSVQAGGVARMATLLDAARQGQGRTLTVGVGDMIGGSPLLSAAYHDEPTVHAMELMGFNVSSVGNHEFDEGRKELKRIVDGGCHPVDGCAEPGVRYPGAKFPYLAANVVDTKTKKPILAPYWIKKYAAFKVGFIGLVTRDVPNVVVRDGIKGLEFRDEVSTIDKYAKELKKKGINAIVVIIHEGGATSSPVYNFNCDAGGPGAGLTGAIKDIAKRTTPLVDLFITGHSHEAYVCNVPDPAGNRRLVTQAASFGRTFTDIRFDMNLKTRDIVRSSVSAANNIVTLDTAEQSPVMQLVETWRARSAAVANKPIGYISADLPGRGSTLPETPLGDVIADSQVFGTRSAGAELAFLNPGGMRADLVYRASGTEGDGVVTFGEAFQVQPFDNILVTMTLTGTQLINVLREQYSGKNEAFPRVLQLSSALRYTVDLGRAGGDRVLADTVRVNGQPVDPARGYRVTANTFLAAGGNDFPTFVAGTDRVNGGIDLAAFVDYFAANSSPGTPLPKPTADRITFLPKP</sequence>
<dbReference type="SUPFAM" id="SSF55816">
    <property type="entry name" value="5'-nucleotidase (syn. UDP-sugar hydrolase), C-terminal domain"/>
    <property type="match status" value="1"/>
</dbReference>
<feature type="domain" description="Calcineurin-like phosphoesterase" evidence="3">
    <location>
        <begin position="40"/>
        <end position="299"/>
    </location>
</feature>
<comment type="similarity">
    <text evidence="2">Belongs to the 5'-nucleotidase family.</text>
</comment>
<keyword evidence="1 2" id="KW-0732">Signal</keyword>
<dbReference type="InterPro" id="IPR008334">
    <property type="entry name" value="5'-Nucleotdase_C"/>
</dbReference>
<dbReference type="GO" id="GO:0000166">
    <property type="term" value="F:nucleotide binding"/>
    <property type="evidence" value="ECO:0007669"/>
    <property type="project" value="UniProtKB-KW"/>
</dbReference>
<feature type="chain" id="PRO_5039748525" evidence="2">
    <location>
        <begin position="31"/>
        <end position="587"/>
    </location>
</feature>
<dbReference type="PANTHER" id="PTHR11575">
    <property type="entry name" value="5'-NUCLEOTIDASE-RELATED"/>
    <property type="match status" value="1"/>
</dbReference>